<reference evidence="2 3" key="1">
    <citation type="journal article" date="2019" name="Nat. Ecol. Evol.">
        <title>Megaphylogeny resolves global patterns of mushroom evolution.</title>
        <authorList>
            <person name="Varga T."/>
            <person name="Krizsan K."/>
            <person name="Foldi C."/>
            <person name="Dima B."/>
            <person name="Sanchez-Garcia M."/>
            <person name="Sanchez-Ramirez S."/>
            <person name="Szollosi G.J."/>
            <person name="Szarkandi J.G."/>
            <person name="Papp V."/>
            <person name="Albert L."/>
            <person name="Andreopoulos W."/>
            <person name="Angelini C."/>
            <person name="Antonin V."/>
            <person name="Barry K.W."/>
            <person name="Bougher N.L."/>
            <person name="Buchanan P."/>
            <person name="Buyck B."/>
            <person name="Bense V."/>
            <person name="Catcheside P."/>
            <person name="Chovatia M."/>
            <person name="Cooper J."/>
            <person name="Damon W."/>
            <person name="Desjardin D."/>
            <person name="Finy P."/>
            <person name="Geml J."/>
            <person name="Haridas S."/>
            <person name="Hughes K."/>
            <person name="Justo A."/>
            <person name="Karasinski D."/>
            <person name="Kautmanova I."/>
            <person name="Kiss B."/>
            <person name="Kocsube S."/>
            <person name="Kotiranta H."/>
            <person name="LaButti K.M."/>
            <person name="Lechner B.E."/>
            <person name="Liimatainen K."/>
            <person name="Lipzen A."/>
            <person name="Lukacs Z."/>
            <person name="Mihaltcheva S."/>
            <person name="Morgado L.N."/>
            <person name="Niskanen T."/>
            <person name="Noordeloos M.E."/>
            <person name="Ohm R.A."/>
            <person name="Ortiz-Santana B."/>
            <person name="Ovrebo C."/>
            <person name="Racz N."/>
            <person name="Riley R."/>
            <person name="Savchenko A."/>
            <person name="Shiryaev A."/>
            <person name="Soop K."/>
            <person name="Spirin V."/>
            <person name="Szebenyi C."/>
            <person name="Tomsovsky M."/>
            <person name="Tulloss R.E."/>
            <person name="Uehling J."/>
            <person name="Grigoriev I.V."/>
            <person name="Vagvolgyi C."/>
            <person name="Papp T."/>
            <person name="Martin F.M."/>
            <person name="Miettinen O."/>
            <person name="Hibbett D.S."/>
            <person name="Nagy L.G."/>
        </authorList>
    </citation>
    <scope>NUCLEOTIDE SEQUENCE [LARGE SCALE GENOMIC DNA]</scope>
    <source>
        <strain evidence="2 3">FP101781</strain>
    </source>
</reference>
<sequence>MSFDGKAIFPSNLVPVPDNHYVIDVPDLHDIIDVDKDLVSGTDDIMAGRIQGLDLMTKQSGPDGWIQTSMDESSSWRQSSGSMLDQDQAGGWTEPGWPRLDASRSREPSRRRQTARMPTCGRPVNKSSPRYPPRSTTKGLFLPKLLTISHPLNNFWLPSPPIFDATGAPQPPFFSSRARLRIGFGRRMLSIRVGDSLRHSPCKWRNTASPRAPRPVLLTSLISRNTIHHQRLSAHTPAQTLTTINHLHRRNEALLLLRRRLGEHFSK</sequence>
<organism evidence="2 3">
    <name type="scientific">Coprinellus micaceus</name>
    <name type="common">Glistening ink-cap mushroom</name>
    <name type="synonym">Coprinus micaceus</name>
    <dbReference type="NCBI Taxonomy" id="71717"/>
    <lineage>
        <taxon>Eukaryota</taxon>
        <taxon>Fungi</taxon>
        <taxon>Dikarya</taxon>
        <taxon>Basidiomycota</taxon>
        <taxon>Agaricomycotina</taxon>
        <taxon>Agaricomycetes</taxon>
        <taxon>Agaricomycetidae</taxon>
        <taxon>Agaricales</taxon>
        <taxon>Agaricineae</taxon>
        <taxon>Psathyrellaceae</taxon>
        <taxon>Coprinellus</taxon>
    </lineage>
</organism>
<gene>
    <name evidence="2" type="ORF">FA13DRAFT_1713829</name>
</gene>
<comment type="caution">
    <text evidence="2">The sequence shown here is derived from an EMBL/GenBank/DDBJ whole genome shotgun (WGS) entry which is preliminary data.</text>
</comment>
<feature type="compositionally biased region" description="Basic and acidic residues" evidence="1">
    <location>
        <begin position="101"/>
        <end position="110"/>
    </location>
</feature>
<evidence type="ECO:0000256" key="1">
    <source>
        <dbReference type="SAM" id="MobiDB-lite"/>
    </source>
</evidence>
<accession>A0A4Y7SVD4</accession>
<dbReference type="AlphaFoldDB" id="A0A4Y7SVD4"/>
<dbReference type="EMBL" id="QPFP01000055">
    <property type="protein sequence ID" value="TEB25574.1"/>
    <property type="molecule type" value="Genomic_DNA"/>
</dbReference>
<keyword evidence="3" id="KW-1185">Reference proteome</keyword>
<proteinExistence type="predicted"/>
<evidence type="ECO:0000313" key="3">
    <source>
        <dbReference type="Proteomes" id="UP000298030"/>
    </source>
</evidence>
<feature type="compositionally biased region" description="Polar residues" evidence="1">
    <location>
        <begin position="66"/>
        <end position="85"/>
    </location>
</feature>
<name>A0A4Y7SVD4_COPMI</name>
<dbReference type="Proteomes" id="UP000298030">
    <property type="component" value="Unassembled WGS sequence"/>
</dbReference>
<evidence type="ECO:0000313" key="2">
    <source>
        <dbReference type="EMBL" id="TEB25574.1"/>
    </source>
</evidence>
<protein>
    <submittedName>
        <fullName evidence="2">Uncharacterized protein</fullName>
    </submittedName>
</protein>
<feature type="region of interest" description="Disordered" evidence="1">
    <location>
        <begin position="60"/>
        <end position="135"/>
    </location>
</feature>